<evidence type="ECO:0000256" key="1">
    <source>
        <dbReference type="ARBA" id="ARBA00022801"/>
    </source>
</evidence>
<dbReference type="InterPro" id="IPR036866">
    <property type="entry name" value="RibonucZ/Hydroxyglut_hydro"/>
</dbReference>
<dbReference type="KEGG" id="shun:DWB77_00216"/>
<evidence type="ECO:0000313" key="4">
    <source>
        <dbReference type="Proteomes" id="UP000271554"/>
    </source>
</evidence>
<dbReference type="InterPro" id="IPR050114">
    <property type="entry name" value="UPF0173_UPF0282_UlaG_hydrolase"/>
</dbReference>
<proteinExistence type="predicted"/>
<gene>
    <name evidence="3" type="ORF">DWB77_00216</name>
</gene>
<evidence type="ECO:0000313" key="3">
    <source>
        <dbReference type="EMBL" id="AYG78109.1"/>
    </source>
</evidence>
<dbReference type="PANTHER" id="PTHR43546">
    <property type="entry name" value="UPF0173 METAL-DEPENDENT HYDROLASE MJ1163-RELATED"/>
    <property type="match status" value="1"/>
</dbReference>
<dbReference type="GO" id="GO:0016787">
    <property type="term" value="F:hydrolase activity"/>
    <property type="evidence" value="ECO:0007669"/>
    <property type="project" value="UniProtKB-KW"/>
</dbReference>
<dbReference type="PANTHER" id="PTHR43546:SF9">
    <property type="entry name" value="L-ASCORBATE-6-PHOSPHATE LACTONASE ULAG-RELATED"/>
    <property type="match status" value="1"/>
</dbReference>
<accession>A0A387H4I7</accession>
<dbReference type="InterPro" id="IPR001279">
    <property type="entry name" value="Metallo-B-lactamas"/>
</dbReference>
<sequence>MSSPTLRTVPFPVRVFGGPTALFEYGGLRFLTDPTFDGPGAHPSPNVLLTKTASAGGSQDDLGRIDVVLLSHDEHADNLDTSGRALLADVPLTLTTPGGGERLGESATGLVDWQSVALERRDGGPGTVTVTGVPAIHGPGKREDVEPITGQVVGFVLTGEGLPTVYVSGDNASLDAVREIAERFAPIDTALLFAGAPRFREIFDGEVLVLDSAQAAQAAKILDAGRVVPVHYDSWAHFTEGRDELVAAFAAAGLTDRVDFGVRG</sequence>
<dbReference type="AlphaFoldDB" id="A0A387H4I7"/>
<keyword evidence="1" id="KW-0378">Hydrolase</keyword>
<feature type="domain" description="Metallo-beta-lactamase" evidence="2">
    <location>
        <begin position="29"/>
        <end position="232"/>
    </location>
</feature>
<name>A0A387H4I7_9ACTN</name>
<dbReference type="Proteomes" id="UP000271554">
    <property type="component" value="Chromosome"/>
</dbReference>
<dbReference type="RefSeq" id="WP_120719453.1">
    <property type="nucleotide sequence ID" value="NZ_CP032698.1"/>
</dbReference>
<dbReference type="EMBL" id="CP032698">
    <property type="protein sequence ID" value="AYG78109.1"/>
    <property type="molecule type" value="Genomic_DNA"/>
</dbReference>
<dbReference type="OrthoDB" id="3204284at2"/>
<keyword evidence="4" id="KW-1185">Reference proteome</keyword>
<dbReference type="Pfam" id="PF12706">
    <property type="entry name" value="Lactamase_B_2"/>
    <property type="match status" value="1"/>
</dbReference>
<protein>
    <recommendedName>
        <fullName evidence="2">Metallo-beta-lactamase domain-containing protein</fullName>
    </recommendedName>
</protein>
<evidence type="ECO:0000259" key="2">
    <source>
        <dbReference type="Pfam" id="PF12706"/>
    </source>
</evidence>
<organism evidence="3 4">
    <name type="scientific">Streptomyces hundungensis</name>
    <dbReference type="NCBI Taxonomy" id="1077946"/>
    <lineage>
        <taxon>Bacteria</taxon>
        <taxon>Bacillati</taxon>
        <taxon>Actinomycetota</taxon>
        <taxon>Actinomycetes</taxon>
        <taxon>Kitasatosporales</taxon>
        <taxon>Streptomycetaceae</taxon>
        <taxon>Streptomyces</taxon>
    </lineage>
</organism>
<dbReference type="Gene3D" id="3.60.15.10">
    <property type="entry name" value="Ribonuclease Z/Hydroxyacylglutathione hydrolase-like"/>
    <property type="match status" value="1"/>
</dbReference>
<dbReference type="SUPFAM" id="SSF56281">
    <property type="entry name" value="Metallo-hydrolase/oxidoreductase"/>
    <property type="match status" value="1"/>
</dbReference>
<reference evidence="3 4" key="1">
    <citation type="submission" date="2018-10" db="EMBL/GenBank/DDBJ databases">
        <title>Relationship between Morphology and Antimicrobial Activity in Streptomyces.</title>
        <authorList>
            <person name="Kang H.J."/>
            <person name="Kim S.B."/>
        </authorList>
    </citation>
    <scope>NUCLEOTIDE SEQUENCE [LARGE SCALE GENOMIC DNA]</scope>
    <source>
        <strain evidence="3 4">BH38</strain>
    </source>
</reference>